<dbReference type="EMBL" id="FRAA01000001">
    <property type="protein sequence ID" value="SHJ43527.1"/>
    <property type="molecule type" value="Genomic_DNA"/>
</dbReference>
<evidence type="ECO:0000313" key="1">
    <source>
        <dbReference type="EMBL" id="SHJ43527.1"/>
    </source>
</evidence>
<dbReference type="InterPro" id="IPR014729">
    <property type="entry name" value="Rossmann-like_a/b/a_fold"/>
</dbReference>
<gene>
    <name evidence="1" type="ORF">SAMN04488028_101105</name>
</gene>
<dbReference type="Proteomes" id="UP000184474">
    <property type="component" value="Unassembled WGS sequence"/>
</dbReference>
<organism evidence="1 2">
    <name type="scientific">Reichenbachiella agariperforans</name>
    <dbReference type="NCBI Taxonomy" id="156994"/>
    <lineage>
        <taxon>Bacteria</taxon>
        <taxon>Pseudomonadati</taxon>
        <taxon>Bacteroidota</taxon>
        <taxon>Cytophagia</taxon>
        <taxon>Cytophagales</taxon>
        <taxon>Reichenbachiellaceae</taxon>
        <taxon>Reichenbachiella</taxon>
    </lineage>
</organism>
<accession>A0A1M6J9Y5</accession>
<reference evidence="2" key="1">
    <citation type="submission" date="2016-11" db="EMBL/GenBank/DDBJ databases">
        <authorList>
            <person name="Varghese N."/>
            <person name="Submissions S."/>
        </authorList>
    </citation>
    <scope>NUCLEOTIDE SEQUENCE [LARGE SCALE GENOMIC DNA]</scope>
    <source>
        <strain evidence="2">DSM 26134</strain>
    </source>
</reference>
<proteinExistence type="predicted"/>
<name>A0A1M6J9Y5_REIAG</name>
<dbReference type="STRING" id="156994.SAMN04488028_101105"/>
<evidence type="ECO:0000313" key="2">
    <source>
        <dbReference type="Proteomes" id="UP000184474"/>
    </source>
</evidence>
<dbReference type="SUPFAM" id="SSF52402">
    <property type="entry name" value="Adenine nucleotide alpha hydrolases-like"/>
    <property type="match status" value="1"/>
</dbReference>
<dbReference type="RefSeq" id="WP_073118439.1">
    <property type="nucleotide sequence ID" value="NZ_FRAA01000001.1"/>
</dbReference>
<dbReference type="Gene3D" id="3.40.50.620">
    <property type="entry name" value="HUPs"/>
    <property type="match status" value="1"/>
</dbReference>
<sequence length="211" mass="23945">MDFNPLHILVPIDFSDTSLTAIQLAHRWSKSLDAHVTLVHAYRMISETEDTRRLSAVELKRQITSDCQDKYLALQAKLDFAIPKDWQFMLEPGFTYHILDKLTLSDTGHIILNAVPTHLSSHQYEEITSMVQATNTPILLIPERYNSPPDSEVNTPLSVFTREVFAKKAHTFLPLIASTPDSLVLIKSNHTDSQQFISLFSPNTVRIANFN</sequence>
<dbReference type="AlphaFoldDB" id="A0A1M6J9Y5"/>
<keyword evidence="2" id="KW-1185">Reference proteome</keyword>
<protein>
    <submittedName>
        <fullName evidence="1">Universal stress protein family protein</fullName>
    </submittedName>
</protein>